<dbReference type="PANTHER" id="PTHR11579">
    <property type="entry name" value="PROTEIN-L-ISOASPARTATE O-METHYLTRANSFERASE"/>
    <property type="match status" value="1"/>
</dbReference>
<dbReference type="Pfam" id="PF01135">
    <property type="entry name" value="PCMT"/>
    <property type="match status" value="1"/>
</dbReference>
<reference evidence="13" key="1">
    <citation type="journal article" date="2019" name="Int. J. Syst. Evol. Microbiol.">
        <title>The Global Catalogue of Microorganisms (GCM) 10K type strain sequencing project: providing services to taxonomists for standard genome sequencing and annotation.</title>
        <authorList>
            <consortium name="The Broad Institute Genomics Platform"/>
            <consortium name="The Broad Institute Genome Sequencing Center for Infectious Disease"/>
            <person name="Wu L."/>
            <person name="Ma J."/>
        </authorList>
    </citation>
    <scope>NUCLEOTIDE SEQUENCE [LARGE SCALE GENOMIC DNA]</scope>
    <source>
        <strain evidence="13">TBRC 1276</strain>
    </source>
</reference>
<dbReference type="CDD" id="cd02440">
    <property type="entry name" value="AdoMet_MTases"/>
    <property type="match status" value="1"/>
</dbReference>
<evidence type="ECO:0000256" key="9">
    <source>
        <dbReference type="ARBA" id="ARBA00030757"/>
    </source>
</evidence>
<evidence type="ECO:0000256" key="5">
    <source>
        <dbReference type="ARBA" id="ARBA00022490"/>
    </source>
</evidence>
<dbReference type="Gene3D" id="3.40.50.150">
    <property type="entry name" value="Vaccinia Virus protein VP39"/>
    <property type="match status" value="1"/>
</dbReference>
<evidence type="ECO:0000256" key="2">
    <source>
        <dbReference type="ARBA" id="ARBA00005369"/>
    </source>
</evidence>
<protein>
    <recommendedName>
        <fullName evidence="4">Protein-L-isoaspartate O-methyltransferase</fullName>
        <ecNumber evidence="3">2.1.1.77</ecNumber>
    </recommendedName>
    <alternativeName>
        <fullName evidence="11">L-isoaspartyl protein carboxyl methyltransferase</fullName>
    </alternativeName>
    <alternativeName>
        <fullName evidence="9">Protein L-isoaspartyl methyltransferase</fullName>
    </alternativeName>
    <alternativeName>
        <fullName evidence="10">Protein-beta-aspartate methyltransferase</fullName>
    </alternativeName>
</protein>
<evidence type="ECO:0000256" key="7">
    <source>
        <dbReference type="ARBA" id="ARBA00022679"/>
    </source>
</evidence>
<keyword evidence="8" id="KW-0949">S-adenosyl-L-methionine</keyword>
<keyword evidence="13" id="KW-1185">Reference proteome</keyword>
<dbReference type="EC" id="2.1.1.77" evidence="3"/>
<evidence type="ECO:0000313" key="12">
    <source>
        <dbReference type="EMBL" id="MFC4015113.1"/>
    </source>
</evidence>
<keyword evidence="5" id="KW-0963">Cytoplasm</keyword>
<dbReference type="PANTHER" id="PTHR11579:SF0">
    <property type="entry name" value="PROTEIN-L-ISOASPARTATE(D-ASPARTATE) O-METHYLTRANSFERASE"/>
    <property type="match status" value="1"/>
</dbReference>
<organism evidence="12 13">
    <name type="scientific">Nonomuraea purpurea</name>
    <dbReference type="NCBI Taxonomy" id="1849276"/>
    <lineage>
        <taxon>Bacteria</taxon>
        <taxon>Bacillati</taxon>
        <taxon>Actinomycetota</taxon>
        <taxon>Actinomycetes</taxon>
        <taxon>Streptosporangiales</taxon>
        <taxon>Streptosporangiaceae</taxon>
        <taxon>Nonomuraea</taxon>
    </lineage>
</organism>
<dbReference type="InterPro" id="IPR000682">
    <property type="entry name" value="PCMT"/>
</dbReference>
<name>A0ABV8GQ94_9ACTN</name>
<evidence type="ECO:0000256" key="4">
    <source>
        <dbReference type="ARBA" id="ARBA00013346"/>
    </source>
</evidence>
<evidence type="ECO:0000256" key="6">
    <source>
        <dbReference type="ARBA" id="ARBA00022603"/>
    </source>
</evidence>
<dbReference type="RefSeq" id="WP_379534933.1">
    <property type="nucleotide sequence ID" value="NZ_JBHSBI010000040.1"/>
</dbReference>
<evidence type="ECO:0000256" key="11">
    <source>
        <dbReference type="ARBA" id="ARBA00031350"/>
    </source>
</evidence>
<dbReference type="InterPro" id="IPR029063">
    <property type="entry name" value="SAM-dependent_MTases_sf"/>
</dbReference>
<evidence type="ECO:0000256" key="8">
    <source>
        <dbReference type="ARBA" id="ARBA00022691"/>
    </source>
</evidence>
<comment type="caution">
    <text evidence="12">The sequence shown here is derived from an EMBL/GenBank/DDBJ whole genome shotgun (WGS) entry which is preliminary data.</text>
</comment>
<proteinExistence type="inferred from homology"/>
<evidence type="ECO:0000256" key="1">
    <source>
        <dbReference type="ARBA" id="ARBA00004496"/>
    </source>
</evidence>
<comment type="similarity">
    <text evidence="2">Belongs to the methyltransferase superfamily. L-isoaspartyl/D-aspartyl protein methyltransferase family.</text>
</comment>
<dbReference type="EMBL" id="JBHSBI010000040">
    <property type="protein sequence ID" value="MFC4015113.1"/>
    <property type="molecule type" value="Genomic_DNA"/>
</dbReference>
<dbReference type="Proteomes" id="UP001595851">
    <property type="component" value="Unassembled WGS sequence"/>
</dbReference>
<accession>A0ABV8GQ94</accession>
<keyword evidence="6" id="KW-0489">Methyltransferase</keyword>
<evidence type="ECO:0000256" key="3">
    <source>
        <dbReference type="ARBA" id="ARBA00011890"/>
    </source>
</evidence>
<evidence type="ECO:0000313" key="13">
    <source>
        <dbReference type="Proteomes" id="UP001595851"/>
    </source>
</evidence>
<sequence>MNAMIAKLDPKSLVADPVKAAIRAVPRHQFLPDVGLVAPSDPSPAYLIDKTENPDAWWDAAYGQHSVVTQLDDGNTPLTAIEGDYTSSASAPSTVADLLDQLDIEPGMRVLEIGTGTGWTAALLSHLVGDQGEVTSIEVDQAVAEQAAKNVGEAGYSPRLLVGDGALGCADRAPHDRVHVTCGIRRIPYAWVEQCRPGAVIVLPWQPGYGIHHALRLEVQADGTAVGRVTGFASYMWMRAQRPAPYEDPTGGETRRYWSALDPRALDDLSAGADLAIAALTELKSSTSSGVDGDGEYWRMFVGDPDEPRSWATATWRPGSAKHAVQQVGERPVWDEVLRAYAAWVGWGEPSWRDFGITVTSEGQRIWLNQPDNVLGRQEV</sequence>
<dbReference type="SUPFAM" id="SSF53335">
    <property type="entry name" value="S-adenosyl-L-methionine-dependent methyltransferases"/>
    <property type="match status" value="1"/>
</dbReference>
<comment type="subcellular location">
    <subcellularLocation>
        <location evidence="1">Cytoplasm</location>
    </subcellularLocation>
</comment>
<gene>
    <name evidence="12" type="ORF">ACFOY2_48415</name>
</gene>
<keyword evidence="7" id="KW-0808">Transferase</keyword>
<evidence type="ECO:0000256" key="10">
    <source>
        <dbReference type="ARBA" id="ARBA00031323"/>
    </source>
</evidence>